<keyword evidence="1 4" id="KW-0378">Hydrolase</keyword>
<evidence type="ECO:0000259" key="3">
    <source>
        <dbReference type="Pfam" id="PF03959"/>
    </source>
</evidence>
<protein>
    <submittedName>
        <fullName evidence="4">Serine hydrolase-domain-containing protein</fullName>
    </submittedName>
</protein>
<dbReference type="PANTHER" id="PTHR48070">
    <property type="entry name" value="ESTERASE OVCA2"/>
    <property type="match status" value="1"/>
</dbReference>
<dbReference type="GO" id="GO:0005634">
    <property type="term" value="C:nucleus"/>
    <property type="evidence" value="ECO:0007669"/>
    <property type="project" value="TreeGrafter"/>
</dbReference>
<dbReference type="SUPFAM" id="SSF53474">
    <property type="entry name" value="alpha/beta-Hydrolases"/>
    <property type="match status" value="1"/>
</dbReference>
<dbReference type="Proteomes" id="UP001176059">
    <property type="component" value="Unassembled WGS sequence"/>
</dbReference>
<evidence type="ECO:0000256" key="2">
    <source>
        <dbReference type="SAM" id="MobiDB-lite"/>
    </source>
</evidence>
<gene>
    <name evidence="4" type="ORF">DFJ43DRAFT_80580</name>
</gene>
<proteinExistence type="predicted"/>
<dbReference type="InterPro" id="IPR050593">
    <property type="entry name" value="LovG"/>
</dbReference>
<evidence type="ECO:0000313" key="4">
    <source>
        <dbReference type="EMBL" id="KAJ3712120.1"/>
    </source>
</evidence>
<accession>A0AA38MUI3</accession>
<evidence type="ECO:0000313" key="5">
    <source>
        <dbReference type="Proteomes" id="UP001176059"/>
    </source>
</evidence>
<sequence>MPARVLVLHGYRQNAFYAYRKLAAIIAGCGDRVQFYFLDAPLIMVPADPKAHFGDTTDARYILKPVPTCSTPTMCPPNSEAHRAWFKINDVGRDSLPGIEQTWAYLRDVLKQHQFDAIFGFSQGAAMAEQIAAMLERPHLFPLFCENGIAPHPPLKFIASVSGFLIRGPKLSWESDSSSKTAIAAPEFGFAMSTPALFVVGRTDVVVPPERSRIFVQHSKFNRVEEHYGGGYSLAQIMFKFLLLTSFIAGHFIPTQSRWRQFFISFFLNPFAEILSPTPSSLSVAPSDDGENHVTLPAPRAHTSDSYQTGRTLPCPDGLLHQDNEPEEEQYLFTVVYDPHSDHEFPPSSFSSPPDTPFLQTPELPVLQLDEPSIVVQYDKYEFDAVADLFPSVPVSTRASYNAVEATKSKL</sequence>
<dbReference type="Gene3D" id="3.40.50.1820">
    <property type="entry name" value="alpha/beta hydrolase"/>
    <property type="match status" value="1"/>
</dbReference>
<organism evidence="4 5">
    <name type="scientific">Lentinula guzmanii</name>
    <dbReference type="NCBI Taxonomy" id="2804957"/>
    <lineage>
        <taxon>Eukaryota</taxon>
        <taxon>Fungi</taxon>
        <taxon>Dikarya</taxon>
        <taxon>Basidiomycota</taxon>
        <taxon>Agaricomycotina</taxon>
        <taxon>Agaricomycetes</taxon>
        <taxon>Agaricomycetidae</taxon>
        <taxon>Agaricales</taxon>
        <taxon>Marasmiineae</taxon>
        <taxon>Omphalotaceae</taxon>
        <taxon>Lentinula</taxon>
    </lineage>
</organism>
<feature type="domain" description="Serine hydrolase" evidence="3">
    <location>
        <begin position="3"/>
        <end position="230"/>
    </location>
</feature>
<dbReference type="InterPro" id="IPR005645">
    <property type="entry name" value="FSH-like_dom"/>
</dbReference>
<reference evidence="4" key="2">
    <citation type="journal article" date="2023" name="Proc. Natl. Acad. Sci. U.S.A.">
        <title>A global phylogenomic analysis of the shiitake genus Lentinula.</title>
        <authorList>
            <person name="Sierra-Patev S."/>
            <person name="Min B."/>
            <person name="Naranjo-Ortiz M."/>
            <person name="Looney B."/>
            <person name="Konkel Z."/>
            <person name="Slot J.C."/>
            <person name="Sakamoto Y."/>
            <person name="Steenwyk J.L."/>
            <person name="Rokas A."/>
            <person name="Carro J."/>
            <person name="Camarero S."/>
            <person name="Ferreira P."/>
            <person name="Molpeceres G."/>
            <person name="Ruiz-Duenas F.J."/>
            <person name="Serrano A."/>
            <person name="Henrissat B."/>
            <person name="Drula E."/>
            <person name="Hughes K.W."/>
            <person name="Mata J.L."/>
            <person name="Ishikawa N.K."/>
            <person name="Vargas-Isla R."/>
            <person name="Ushijima S."/>
            <person name="Smith C.A."/>
            <person name="Donoghue J."/>
            <person name="Ahrendt S."/>
            <person name="Andreopoulos W."/>
            <person name="He G."/>
            <person name="LaButti K."/>
            <person name="Lipzen A."/>
            <person name="Ng V."/>
            <person name="Riley R."/>
            <person name="Sandor L."/>
            <person name="Barry K."/>
            <person name="Martinez A.T."/>
            <person name="Xiao Y."/>
            <person name="Gibbons J.G."/>
            <person name="Terashima K."/>
            <person name="Grigoriev I.V."/>
            <person name="Hibbett D."/>
        </authorList>
    </citation>
    <scope>NUCLEOTIDE SEQUENCE</scope>
    <source>
        <strain evidence="4">ET3784</strain>
    </source>
</reference>
<comment type="caution">
    <text evidence="4">The sequence shown here is derived from an EMBL/GenBank/DDBJ whole genome shotgun (WGS) entry which is preliminary data.</text>
</comment>
<reference evidence="4" key="1">
    <citation type="submission" date="2022-08" db="EMBL/GenBank/DDBJ databases">
        <authorList>
            <consortium name="DOE Joint Genome Institute"/>
            <person name="Min B."/>
            <person name="Sierra-Patev S."/>
            <person name="Naranjo-Ortiz M."/>
            <person name="Looney B."/>
            <person name="Konkel Z."/>
            <person name="Slot J.C."/>
            <person name="Sakamoto Y."/>
            <person name="Steenwyk J.L."/>
            <person name="Rokas A."/>
            <person name="Carro J."/>
            <person name="Camarero S."/>
            <person name="Ferreira P."/>
            <person name="Molpeceres G."/>
            <person name="Ruiz-duenas F.J."/>
            <person name="Serrano A."/>
            <person name="Henrissat B."/>
            <person name="Drula E."/>
            <person name="Hughes K.W."/>
            <person name="Mata J.L."/>
            <person name="Ishikawa N.K."/>
            <person name="Vargas-Isla R."/>
            <person name="Ushijima S."/>
            <person name="Smith C.A."/>
            <person name="Ahrendt S."/>
            <person name="Andreopoulos W."/>
            <person name="He G."/>
            <person name="LaButti K."/>
            <person name="Lipzen A."/>
            <person name="Ng V."/>
            <person name="Riley R."/>
            <person name="Sandor L."/>
            <person name="Barry K."/>
            <person name="Martinez A.T."/>
            <person name="Xiao Y."/>
            <person name="Gibbons J.G."/>
            <person name="Terashima K."/>
            <person name="Hibbett D.S."/>
            <person name="Grigoriev I.V."/>
        </authorList>
    </citation>
    <scope>NUCLEOTIDE SEQUENCE</scope>
    <source>
        <strain evidence="4">ET3784</strain>
    </source>
</reference>
<dbReference type="PANTHER" id="PTHR48070:SF6">
    <property type="entry name" value="ESTERASE OVCA2"/>
    <property type="match status" value="1"/>
</dbReference>
<evidence type="ECO:0000256" key="1">
    <source>
        <dbReference type="ARBA" id="ARBA00022801"/>
    </source>
</evidence>
<dbReference type="InterPro" id="IPR029058">
    <property type="entry name" value="AB_hydrolase_fold"/>
</dbReference>
<name>A0AA38MUI3_9AGAR</name>
<keyword evidence="5" id="KW-1185">Reference proteome</keyword>
<dbReference type="GO" id="GO:0016787">
    <property type="term" value="F:hydrolase activity"/>
    <property type="evidence" value="ECO:0007669"/>
    <property type="project" value="UniProtKB-KW"/>
</dbReference>
<dbReference type="GO" id="GO:0005737">
    <property type="term" value="C:cytoplasm"/>
    <property type="evidence" value="ECO:0007669"/>
    <property type="project" value="TreeGrafter"/>
</dbReference>
<dbReference type="AlphaFoldDB" id="A0AA38MUI3"/>
<dbReference type="EMBL" id="JANVFO010000111">
    <property type="protein sequence ID" value="KAJ3712120.1"/>
    <property type="molecule type" value="Genomic_DNA"/>
</dbReference>
<feature type="region of interest" description="Disordered" evidence="2">
    <location>
        <begin position="283"/>
        <end position="311"/>
    </location>
</feature>
<dbReference type="Pfam" id="PF03959">
    <property type="entry name" value="FSH1"/>
    <property type="match status" value="1"/>
</dbReference>